<protein>
    <submittedName>
        <fullName evidence="1">Protein gp48</fullName>
    </submittedName>
</protein>
<dbReference type="AlphaFoldDB" id="A0A0A9WIU6"/>
<reference evidence="1" key="1">
    <citation type="journal article" date="2014" name="PLoS ONE">
        <title>Transcriptome-Based Identification of ABC Transporters in the Western Tarnished Plant Bug Lygus hesperus.</title>
        <authorList>
            <person name="Hull J.J."/>
            <person name="Chaney K."/>
            <person name="Geib S.M."/>
            <person name="Fabrick J.A."/>
            <person name="Brent C.S."/>
            <person name="Walsh D."/>
            <person name="Lavine L.C."/>
        </authorList>
    </citation>
    <scope>NUCLEOTIDE SEQUENCE</scope>
</reference>
<reference evidence="1" key="2">
    <citation type="submission" date="2014-07" db="EMBL/GenBank/DDBJ databases">
        <authorList>
            <person name="Hull J."/>
        </authorList>
    </citation>
    <scope>NUCLEOTIDE SEQUENCE</scope>
</reference>
<name>A0A0A9WIU6_LYGHE</name>
<gene>
    <name evidence="1" type="primary">48</name>
    <name evidence="1" type="ORF">CM83_8739</name>
    <name evidence="2" type="ORF">g.35375</name>
</gene>
<evidence type="ECO:0000313" key="2">
    <source>
        <dbReference type="EMBL" id="JAQ07520.1"/>
    </source>
</evidence>
<reference evidence="2" key="3">
    <citation type="journal article" date="2016" name="Gigascience">
        <title>De novo construction of an expanded transcriptome assembly for the western tarnished plant bug, Lygus hesperus.</title>
        <authorList>
            <person name="Tassone E.E."/>
            <person name="Geib S.M."/>
            <person name="Hall B."/>
            <person name="Fabrick J.A."/>
            <person name="Brent C.S."/>
            <person name="Hull J.J."/>
        </authorList>
    </citation>
    <scope>NUCLEOTIDE SEQUENCE</scope>
</reference>
<sequence length="155" mass="16606">MFGILPVSMVYSPLRTRYCSSLPFVVSWNLFPNSATMVVAALAIPTHSVLPTVLAPASSVAPSRFPNLQIFHSILATSGCTRLYRVGFGSLSPLPRAISTLRTSLYLLAPTTTPTPFPFVFLSTTPALLPSYLHCSTLRNSISPTSTPGSTPTFS</sequence>
<accession>A0A0A9WIU6</accession>
<evidence type="ECO:0000313" key="1">
    <source>
        <dbReference type="EMBL" id="JAG08357.1"/>
    </source>
</evidence>
<organism evidence="1">
    <name type="scientific">Lygus hesperus</name>
    <name type="common">Western plant bug</name>
    <dbReference type="NCBI Taxonomy" id="30085"/>
    <lineage>
        <taxon>Eukaryota</taxon>
        <taxon>Metazoa</taxon>
        <taxon>Ecdysozoa</taxon>
        <taxon>Arthropoda</taxon>
        <taxon>Hexapoda</taxon>
        <taxon>Insecta</taxon>
        <taxon>Pterygota</taxon>
        <taxon>Neoptera</taxon>
        <taxon>Paraneoptera</taxon>
        <taxon>Hemiptera</taxon>
        <taxon>Heteroptera</taxon>
        <taxon>Panheteroptera</taxon>
        <taxon>Cimicomorpha</taxon>
        <taxon>Miridae</taxon>
        <taxon>Mirini</taxon>
        <taxon>Lygus</taxon>
    </lineage>
</organism>
<dbReference type="EMBL" id="GBHO01035247">
    <property type="protein sequence ID" value="JAG08357.1"/>
    <property type="molecule type" value="Transcribed_RNA"/>
</dbReference>
<proteinExistence type="predicted"/>
<dbReference type="EMBL" id="GDHC01011109">
    <property type="protein sequence ID" value="JAQ07520.1"/>
    <property type="molecule type" value="Transcribed_RNA"/>
</dbReference>